<gene>
    <name evidence="4" type="ORF">G3580_10360</name>
</gene>
<feature type="domain" description="Glutaredoxin" evidence="3">
    <location>
        <begin position="349"/>
        <end position="413"/>
    </location>
</feature>
<evidence type="ECO:0000256" key="2">
    <source>
        <dbReference type="SAM" id="Phobius"/>
    </source>
</evidence>
<dbReference type="Pfam" id="PF00462">
    <property type="entry name" value="Glutaredoxin"/>
    <property type="match status" value="1"/>
</dbReference>
<name>A0A6C1B4S6_9RHOO</name>
<reference evidence="4 5" key="1">
    <citation type="submission" date="2020-02" db="EMBL/GenBank/DDBJ databases">
        <title>Nitrogenibacter mangrovi gen. nov., sp. nov. isolated from mangrove sediment, a denitrifying betaproteobacterium.</title>
        <authorList>
            <person name="Liao H."/>
            <person name="Tian Y."/>
        </authorList>
    </citation>
    <scope>NUCLEOTIDE SEQUENCE [LARGE SCALE GENOMIC DNA]</scope>
    <source>
        <strain evidence="4 5">M9-3-2</strain>
    </source>
</reference>
<dbReference type="InterPro" id="IPR036249">
    <property type="entry name" value="Thioredoxin-like_sf"/>
</dbReference>
<proteinExistence type="predicted"/>
<dbReference type="CDD" id="cd02976">
    <property type="entry name" value="NrdH"/>
    <property type="match status" value="1"/>
</dbReference>
<dbReference type="GO" id="GO:0005886">
    <property type="term" value="C:plasma membrane"/>
    <property type="evidence" value="ECO:0007669"/>
    <property type="project" value="TreeGrafter"/>
</dbReference>
<evidence type="ECO:0000259" key="3">
    <source>
        <dbReference type="Pfam" id="PF00462"/>
    </source>
</evidence>
<keyword evidence="2" id="KW-1133">Transmembrane helix</keyword>
<dbReference type="PANTHER" id="PTHR34980:SF3">
    <property type="entry name" value="BLR8105 PROTEIN"/>
    <property type="match status" value="1"/>
</dbReference>
<sequence length="433" mass="46903">MDHYQLVFSGDILPGHDTEAVRQRLAALLKVSPDRHEQLFSGRAVVIKRRLDADTAQAYRRKLAAMGVGIRVEPETAPAAPKPTPVTHPAPPAQANTASGDAPLARETPIEEMDCPECGRRQPRRNLCINCGVDMPRMIAAREQAETEARQPGGEQAAASIRVRPYEPLATETSERPPLVGLGFSGRLSRRSYFTGVCLYGSLFLLVMLAVAISGSKLLFALAVLLSVVASLRLGVLRSHDFNWSGWWTLLSFVPLVGGVYALLLLFFPGSKDENDFGAPPEPNRWTHAFGALALLVLTPVLVAMIAPAQLARGMTVLGQAGGAYPRSAPTQAVPAMDLRGYDPALNDVVMYSLTTCGYCRQKREQFDALGVRYVEVFIDTDEGARRALDLKLQSSGHHGGAIGTPIIEVNGTLLLNNPSLDAVADHLIRRRS</sequence>
<dbReference type="Gene3D" id="3.40.30.10">
    <property type="entry name" value="Glutaredoxin"/>
    <property type="match status" value="1"/>
</dbReference>
<keyword evidence="2" id="KW-0812">Transmembrane</keyword>
<keyword evidence="5" id="KW-1185">Reference proteome</keyword>
<dbReference type="AlphaFoldDB" id="A0A6C1B4S6"/>
<accession>A0A6C1B4S6</accession>
<dbReference type="SUPFAM" id="SSF52833">
    <property type="entry name" value="Thioredoxin-like"/>
    <property type="match status" value="1"/>
</dbReference>
<evidence type="ECO:0000313" key="4">
    <source>
        <dbReference type="EMBL" id="QID18009.1"/>
    </source>
</evidence>
<dbReference type="EMBL" id="CP048836">
    <property type="protein sequence ID" value="QID18009.1"/>
    <property type="molecule type" value="Genomic_DNA"/>
</dbReference>
<feature type="transmembrane region" description="Helical" evidence="2">
    <location>
        <begin position="193"/>
        <end position="213"/>
    </location>
</feature>
<feature type="region of interest" description="Disordered" evidence="1">
    <location>
        <begin position="75"/>
        <end position="101"/>
    </location>
</feature>
<dbReference type="InterPro" id="IPR008523">
    <property type="entry name" value="DUF805"/>
</dbReference>
<dbReference type="PROSITE" id="PS51354">
    <property type="entry name" value="GLUTAREDOXIN_2"/>
    <property type="match status" value="1"/>
</dbReference>
<dbReference type="InterPro" id="IPR002109">
    <property type="entry name" value="Glutaredoxin"/>
</dbReference>
<feature type="compositionally biased region" description="Pro residues" evidence="1">
    <location>
        <begin position="80"/>
        <end position="92"/>
    </location>
</feature>
<dbReference type="Pfam" id="PF05656">
    <property type="entry name" value="DUF805"/>
    <property type="match status" value="1"/>
</dbReference>
<evidence type="ECO:0000256" key="1">
    <source>
        <dbReference type="SAM" id="MobiDB-lite"/>
    </source>
</evidence>
<dbReference type="Proteomes" id="UP000501991">
    <property type="component" value="Chromosome"/>
</dbReference>
<dbReference type="RefSeq" id="WP_173765241.1">
    <property type="nucleotide sequence ID" value="NZ_CP048836.1"/>
</dbReference>
<keyword evidence="2" id="KW-0472">Membrane</keyword>
<feature type="transmembrane region" description="Helical" evidence="2">
    <location>
        <begin position="219"/>
        <end position="236"/>
    </location>
</feature>
<feature type="transmembrane region" description="Helical" evidence="2">
    <location>
        <begin position="288"/>
        <end position="307"/>
    </location>
</feature>
<organism evidence="4 5">
    <name type="scientific">Nitrogeniibacter mangrovi</name>
    <dbReference type="NCBI Taxonomy" id="2016596"/>
    <lineage>
        <taxon>Bacteria</taxon>
        <taxon>Pseudomonadati</taxon>
        <taxon>Pseudomonadota</taxon>
        <taxon>Betaproteobacteria</taxon>
        <taxon>Rhodocyclales</taxon>
        <taxon>Zoogloeaceae</taxon>
        <taxon>Nitrogeniibacter</taxon>
    </lineage>
</organism>
<dbReference type="PANTHER" id="PTHR34980">
    <property type="entry name" value="INNER MEMBRANE PROTEIN-RELATED-RELATED"/>
    <property type="match status" value="1"/>
</dbReference>
<dbReference type="KEGG" id="azq:G3580_10360"/>
<feature type="transmembrane region" description="Helical" evidence="2">
    <location>
        <begin position="248"/>
        <end position="268"/>
    </location>
</feature>
<protein>
    <submittedName>
        <fullName evidence="4">DUF805 domain-containing protein</fullName>
    </submittedName>
</protein>
<evidence type="ECO:0000313" key="5">
    <source>
        <dbReference type="Proteomes" id="UP000501991"/>
    </source>
</evidence>